<dbReference type="PATRIC" id="fig|187330.3.peg.2689"/>
<evidence type="ECO:0000313" key="2">
    <source>
        <dbReference type="EMBL" id="KPH64571.1"/>
    </source>
</evidence>
<dbReference type="AlphaFoldDB" id="A0A0N0M0X7"/>
<dbReference type="Proteomes" id="UP000037848">
    <property type="component" value="Unassembled WGS sequence"/>
</dbReference>
<feature type="signal peptide" evidence="1">
    <location>
        <begin position="1"/>
        <end position="20"/>
    </location>
</feature>
<keyword evidence="1" id="KW-0732">Signal</keyword>
<comment type="caution">
    <text evidence="2">The sequence shown here is derived from an EMBL/GenBank/DDBJ whole genome shotgun (WGS) entry which is preliminary data.</text>
</comment>
<reference evidence="2 3" key="1">
    <citation type="submission" date="2015-08" db="EMBL/GenBank/DDBJ databases">
        <title>Draft Genome Sequence of Pseudoalteromonas porphyrae UCD-SED14.</title>
        <authorList>
            <person name="Coil D.A."/>
            <person name="Jospin G."/>
            <person name="Lee R.D."/>
            <person name="Eisen J.A."/>
        </authorList>
    </citation>
    <scope>NUCLEOTIDE SEQUENCE [LARGE SCALE GENOMIC DNA]</scope>
    <source>
        <strain evidence="2 3">UCD-SED14</strain>
    </source>
</reference>
<feature type="chain" id="PRO_5005855207" evidence="1">
    <location>
        <begin position="21"/>
        <end position="195"/>
    </location>
</feature>
<organism evidence="2 3">
    <name type="scientific">Pseudoalteromonas porphyrae</name>
    <dbReference type="NCBI Taxonomy" id="187330"/>
    <lineage>
        <taxon>Bacteria</taxon>
        <taxon>Pseudomonadati</taxon>
        <taxon>Pseudomonadota</taxon>
        <taxon>Gammaproteobacteria</taxon>
        <taxon>Alteromonadales</taxon>
        <taxon>Pseudoalteromonadaceae</taxon>
        <taxon>Pseudoalteromonas</taxon>
    </lineage>
</organism>
<protein>
    <submittedName>
        <fullName evidence="2">Uncharacterized protein</fullName>
    </submittedName>
</protein>
<proteinExistence type="predicted"/>
<name>A0A0N0M0X7_9GAMM</name>
<sequence>MKTITAFCLWQSVVCSYAFAHITYVNKSPLNIQRYFTTKIVNELSDNKFELIYFDSNLDLLSHQYFEHNAVSIQCIIDVPVEQSNKYGNAYKYWNDGNVFQSCATASTDFFSISESTLLEAVSNQNIIVLHVPNRIKPDLLLHGNLLVERAFKLMPLTEFHQAYPEITKLLKRNRRLIVGQGKHTFQLYLVVKRN</sequence>
<keyword evidence="3" id="KW-1185">Reference proteome</keyword>
<gene>
    <name evidence="2" type="ORF">ADS77_04640</name>
</gene>
<accession>A0A0N0M0X7</accession>
<evidence type="ECO:0000256" key="1">
    <source>
        <dbReference type="SAM" id="SignalP"/>
    </source>
</evidence>
<dbReference type="RefSeq" id="WP_054205379.1">
    <property type="nucleotide sequence ID" value="NZ_LHPH01000004.1"/>
</dbReference>
<dbReference type="EMBL" id="LHPH01000004">
    <property type="protein sequence ID" value="KPH64571.1"/>
    <property type="molecule type" value="Genomic_DNA"/>
</dbReference>
<evidence type="ECO:0000313" key="3">
    <source>
        <dbReference type="Proteomes" id="UP000037848"/>
    </source>
</evidence>